<dbReference type="Pfam" id="PF17761">
    <property type="entry name" value="DUF1016_N"/>
    <property type="match status" value="1"/>
</dbReference>
<reference evidence="3 4" key="1">
    <citation type="submission" date="2019-12" db="EMBL/GenBank/DDBJ databases">
        <title>Chitinophaga sp. strain ysch24 (GDMCC 1.1355), whole genome shotgun sequence.</title>
        <authorList>
            <person name="Zhang X."/>
        </authorList>
    </citation>
    <scope>NUCLEOTIDE SEQUENCE [LARGE SCALE GENOMIC DNA]</scope>
    <source>
        <strain evidence="4">ysch24</strain>
    </source>
</reference>
<dbReference type="AlphaFoldDB" id="A0A7K1UDP2"/>
<evidence type="ECO:0000259" key="2">
    <source>
        <dbReference type="Pfam" id="PF17761"/>
    </source>
</evidence>
<sequence>MENTQYQKIITVLKDNILTRRYNAARLVNREQLLLYYIVGKTLSEEIAAADWGAKVLSRISGDLQTGMPGLRGFSIANLEKMRQFYETYKDLQDVLIPSTVTREIGAASTPLLGLLQTSSTEAFLDVFLGLGFSHHYKLLSIKDLAARLFYMQQATKNQWSVRVLEYQISQNLYGKEGIQNNFVTTLPPALQPHALDAFKDEYLLDFINVNPQNERQLESEIVTNIKDFILSLGTGFIFIGNQYRLIVGDSEYFVDLLFFNRVLQCLVAFELKLEKFQPHHAGQLTFYLTALDDLKKLPHENPSIGIILCKEKDNKVVEYALRSVKNPMGVATVEYNTTVPDELKSVLPDPEDLKKLI</sequence>
<gene>
    <name evidence="3" type="ORF">GO493_29905</name>
</gene>
<feature type="domain" description="YhcG PDDEXK nuclease" evidence="1">
    <location>
        <begin position="198"/>
        <end position="348"/>
    </location>
</feature>
<evidence type="ECO:0000259" key="1">
    <source>
        <dbReference type="Pfam" id="PF06250"/>
    </source>
</evidence>
<accession>A0A7K1UDP2</accession>
<dbReference type="PANTHER" id="PTHR30547">
    <property type="entry name" value="UNCHARACTERIZED PROTEIN YHCG-RELATED"/>
    <property type="match status" value="1"/>
</dbReference>
<organism evidence="3 4">
    <name type="scientific">Chitinophaga tropicalis</name>
    <dbReference type="NCBI Taxonomy" id="2683588"/>
    <lineage>
        <taxon>Bacteria</taxon>
        <taxon>Pseudomonadati</taxon>
        <taxon>Bacteroidota</taxon>
        <taxon>Chitinophagia</taxon>
        <taxon>Chitinophagales</taxon>
        <taxon>Chitinophagaceae</taxon>
        <taxon>Chitinophaga</taxon>
    </lineage>
</organism>
<dbReference type="InterPro" id="IPR041527">
    <property type="entry name" value="YhcG_N"/>
</dbReference>
<feature type="domain" description="YhcG N-terminal" evidence="2">
    <location>
        <begin position="14"/>
        <end position="175"/>
    </location>
</feature>
<evidence type="ECO:0000313" key="3">
    <source>
        <dbReference type="EMBL" id="MVT12504.1"/>
    </source>
</evidence>
<dbReference type="InterPro" id="IPR011856">
    <property type="entry name" value="tRNA_endonuc-like_dom_sf"/>
</dbReference>
<evidence type="ECO:0000313" key="4">
    <source>
        <dbReference type="Proteomes" id="UP000461730"/>
    </source>
</evidence>
<dbReference type="EMBL" id="WRXN01000028">
    <property type="protein sequence ID" value="MVT12504.1"/>
    <property type="molecule type" value="Genomic_DNA"/>
</dbReference>
<keyword evidence="4" id="KW-1185">Reference proteome</keyword>
<dbReference type="InterPro" id="IPR009362">
    <property type="entry name" value="YhcG_C"/>
</dbReference>
<comment type="caution">
    <text evidence="3">The sequence shown here is derived from an EMBL/GenBank/DDBJ whole genome shotgun (WGS) entry which is preliminary data.</text>
</comment>
<dbReference type="PANTHER" id="PTHR30547:SF0">
    <property type="entry name" value="BLR8175 PROTEIN"/>
    <property type="match status" value="1"/>
</dbReference>
<proteinExistence type="predicted"/>
<dbReference type="Pfam" id="PF06250">
    <property type="entry name" value="YhcG_C"/>
    <property type="match status" value="1"/>
</dbReference>
<dbReference type="InterPro" id="IPR053148">
    <property type="entry name" value="PD-DEXK-like_domain"/>
</dbReference>
<protein>
    <submittedName>
        <fullName evidence="3">DUF1016 family protein</fullName>
    </submittedName>
</protein>
<name>A0A7K1UDP2_9BACT</name>
<dbReference type="Gene3D" id="3.40.1350.10">
    <property type="match status" value="1"/>
</dbReference>
<dbReference type="GO" id="GO:0003676">
    <property type="term" value="F:nucleic acid binding"/>
    <property type="evidence" value="ECO:0007669"/>
    <property type="project" value="InterPro"/>
</dbReference>
<dbReference type="Proteomes" id="UP000461730">
    <property type="component" value="Unassembled WGS sequence"/>
</dbReference>
<dbReference type="RefSeq" id="WP_157309920.1">
    <property type="nucleotide sequence ID" value="NZ_WRXN01000028.1"/>
</dbReference>